<evidence type="ECO:0000313" key="5">
    <source>
        <dbReference type="Proteomes" id="UP001187415"/>
    </source>
</evidence>
<keyword evidence="2" id="KW-1133">Transmembrane helix</keyword>
<keyword evidence="3" id="KW-0732">Signal</keyword>
<gene>
    <name evidence="4" type="ORF">Q5P01_015550</name>
</gene>
<feature type="compositionally biased region" description="Basic residues" evidence="1">
    <location>
        <begin position="154"/>
        <end position="165"/>
    </location>
</feature>
<proteinExistence type="predicted"/>
<keyword evidence="2" id="KW-0472">Membrane</keyword>
<keyword evidence="2" id="KW-0812">Transmembrane</keyword>
<dbReference type="Proteomes" id="UP001187415">
    <property type="component" value="Unassembled WGS sequence"/>
</dbReference>
<evidence type="ECO:0000256" key="2">
    <source>
        <dbReference type="SAM" id="Phobius"/>
    </source>
</evidence>
<keyword evidence="5" id="KW-1185">Reference proteome</keyword>
<feature type="region of interest" description="Disordered" evidence="1">
    <location>
        <begin position="135"/>
        <end position="167"/>
    </location>
</feature>
<dbReference type="AlphaFoldDB" id="A0AA88MG56"/>
<protein>
    <submittedName>
        <fullName evidence="4">Uncharacterized protein</fullName>
    </submittedName>
</protein>
<reference evidence="4" key="1">
    <citation type="submission" date="2023-07" db="EMBL/GenBank/DDBJ databases">
        <title>Chromosome-level Genome Assembly of Striped Snakehead (Channa striata).</title>
        <authorList>
            <person name="Liu H."/>
        </authorList>
    </citation>
    <scope>NUCLEOTIDE SEQUENCE</scope>
    <source>
        <strain evidence="4">Gz</strain>
        <tissue evidence="4">Muscle</tissue>
    </source>
</reference>
<sequence length="440" mass="48608">MNCCRFRPSLAFLLFGVAQAAAVLPSALTCNFTHLSDGSFMYQLSKPISSPDCERYWVDDNQVVIARDSSFEKNLVVALTNRSITLRNCSDHLHYTQECNENHDSVHCRVNCSGLLEPEPLTTVNTTLTCLVGSTGLNVPPPPPPSSAPAPSLTRKHERNRRHSRSSALSCRTMWTVLITAGVVAVQMFQPPSVAAESPSALKCNIAQLQQRLRSSKCDLHWDVQNTPLSCRRSADPGITAATRLYNTSSETDHLWFRSGTVPTCSSISPPAPSTCVVCSDQFLHILCSKLRTDDGMVELEGDYHPITTIKSECPTSLGVDPVLQLMARTLSALSCSVTRLSNESSRYQLSRQHESGTKWQNQTIKWEEANCTVNCVRPTDEDPPANNTFQGSAVEAGRDKRLVGRICVFAAEFLVLSLIGLVWFFKYRQSTDSYTEALQ</sequence>
<feature type="compositionally biased region" description="Pro residues" evidence="1">
    <location>
        <begin position="139"/>
        <end position="148"/>
    </location>
</feature>
<accession>A0AA88MG56</accession>
<feature type="signal peptide" evidence="3">
    <location>
        <begin position="1"/>
        <end position="22"/>
    </location>
</feature>
<comment type="caution">
    <text evidence="4">The sequence shown here is derived from an EMBL/GenBank/DDBJ whole genome shotgun (WGS) entry which is preliminary data.</text>
</comment>
<organism evidence="4 5">
    <name type="scientific">Channa striata</name>
    <name type="common">Snakehead murrel</name>
    <name type="synonym">Ophicephalus striatus</name>
    <dbReference type="NCBI Taxonomy" id="64152"/>
    <lineage>
        <taxon>Eukaryota</taxon>
        <taxon>Metazoa</taxon>
        <taxon>Chordata</taxon>
        <taxon>Craniata</taxon>
        <taxon>Vertebrata</taxon>
        <taxon>Euteleostomi</taxon>
        <taxon>Actinopterygii</taxon>
        <taxon>Neopterygii</taxon>
        <taxon>Teleostei</taxon>
        <taxon>Neoteleostei</taxon>
        <taxon>Acanthomorphata</taxon>
        <taxon>Anabantaria</taxon>
        <taxon>Anabantiformes</taxon>
        <taxon>Channoidei</taxon>
        <taxon>Channidae</taxon>
        <taxon>Channa</taxon>
    </lineage>
</organism>
<evidence type="ECO:0000256" key="3">
    <source>
        <dbReference type="SAM" id="SignalP"/>
    </source>
</evidence>
<name>A0AA88MG56_CHASR</name>
<evidence type="ECO:0000313" key="4">
    <source>
        <dbReference type="EMBL" id="KAK2835066.1"/>
    </source>
</evidence>
<feature type="chain" id="PRO_5041695214" evidence="3">
    <location>
        <begin position="23"/>
        <end position="440"/>
    </location>
</feature>
<dbReference type="EMBL" id="JAUPFM010000012">
    <property type="protein sequence ID" value="KAK2835066.1"/>
    <property type="molecule type" value="Genomic_DNA"/>
</dbReference>
<evidence type="ECO:0000256" key="1">
    <source>
        <dbReference type="SAM" id="MobiDB-lite"/>
    </source>
</evidence>
<feature type="transmembrane region" description="Helical" evidence="2">
    <location>
        <begin position="403"/>
        <end position="426"/>
    </location>
</feature>